<sequence>MANQKVLTPEQVKQRFKQRGITVTKWAEEHGFKRNAVYRVLNGFDKAHYGQAHDIAVALGLKSSDTSVAA</sequence>
<organism evidence="1 2">
    <name type="scientific">Halopseudomonas aestusnigri</name>
    <dbReference type="NCBI Taxonomy" id="857252"/>
    <lineage>
        <taxon>Bacteria</taxon>
        <taxon>Pseudomonadati</taxon>
        <taxon>Pseudomonadota</taxon>
        <taxon>Gammaproteobacteria</taxon>
        <taxon>Pseudomonadales</taxon>
        <taxon>Pseudomonadaceae</taxon>
        <taxon>Halopseudomonas</taxon>
    </lineage>
</organism>
<dbReference type="InterPro" id="IPR010982">
    <property type="entry name" value="Lambda_DNA-bd_dom_sf"/>
</dbReference>
<keyword evidence="2" id="KW-1185">Reference proteome</keyword>
<protein>
    <submittedName>
        <fullName evidence="1">Phage-associated protein, BcepMu gp16 family</fullName>
    </submittedName>
</protein>
<dbReference type="Proteomes" id="UP000243518">
    <property type="component" value="Unassembled WGS sequence"/>
</dbReference>
<dbReference type="RefSeq" id="WP_200818478.1">
    <property type="nucleotide sequence ID" value="NZ_FNVE01000016.1"/>
</dbReference>
<dbReference type="NCBIfam" id="TIGR04111">
    <property type="entry name" value="BcepMu_gp16"/>
    <property type="match status" value="1"/>
</dbReference>
<gene>
    <name evidence="1" type="ORF">SAMN05216586_11642</name>
</gene>
<dbReference type="GO" id="GO:0003677">
    <property type="term" value="F:DNA binding"/>
    <property type="evidence" value="ECO:0007669"/>
    <property type="project" value="InterPro"/>
</dbReference>
<comment type="caution">
    <text evidence="1">The sequence shown here is derived from an EMBL/GenBank/DDBJ whole genome shotgun (WGS) entry which is preliminary data.</text>
</comment>
<name>A0AAQ1JRH1_9GAMM</name>
<dbReference type="AlphaFoldDB" id="A0AAQ1JRH1"/>
<reference evidence="1 2" key="1">
    <citation type="submission" date="2016-10" db="EMBL/GenBank/DDBJ databases">
        <authorList>
            <person name="Varghese N."/>
            <person name="Submissions S."/>
        </authorList>
    </citation>
    <scope>NUCLEOTIDE SEQUENCE [LARGE SCALE GENOMIC DNA]</scope>
    <source>
        <strain evidence="1 2">CECT 8317</strain>
    </source>
</reference>
<dbReference type="Gene3D" id="1.10.260.40">
    <property type="entry name" value="lambda repressor-like DNA-binding domains"/>
    <property type="match status" value="1"/>
</dbReference>
<evidence type="ECO:0000313" key="2">
    <source>
        <dbReference type="Proteomes" id="UP000243518"/>
    </source>
</evidence>
<evidence type="ECO:0000313" key="1">
    <source>
        <dbReference type="EMBL" id="SEG70022.1"/>
    </source>
</evidence>
<dbReference type="EMBL" id="FNVE01000016">
    <property type="protein sequence ID" value="SEG70022.1"/>
    <property type="molecule type" value="Genomic_DNA"/>
</dbReference>
<dbReference type="SUPFAM" id="SSF47413">
    <property type="entry name" value="lambda repressor-like DNA-binding domains"/>
    <property type="match status" value="1"/>
</dbReference>
<proteinExistence type="predicted"/>
<accession>A0AAQ1JRH1</accession>
<dbReference type="InterPro" id="IPR026365">
    <property type="entry name" value="BcepMu_gp16"/>
</dbReference>